<dbReference type="Pfam" id="PF22262">
    <property type="entry name" value="DUF6950"/>
    <property type="match status" value="1"/>
</dbReference>
<dbReference type="InterPro" id="IPR053802">
    <property type="entry name" value="DUF6950"/>
</dbReference>
<protein>
    <recommendedName>
        <fullName evidence="1">DUF6950 domain-containing protein</fullName>
    </recommendedName>
</protein>
<dbReference type="RefSeq" id="WP_338445960.1">
    <property type="nucleotide sequence ID" value="NZ_CP144918.1"/>
</dbReference>
<gene>
    <name evidence="2" type="ORF">V5F89_12495</name>
</gene>
<evidence type="ECO:0000313" key="2">
    <source>
        <dbReference type="EMBL" id="WWA47069.1"/>
    </source>
</evidence>
<dbReference type="Proteomes" id="UP001335183">
    <property type="component" value="Chromosome"/>
</dbReference>
<feature type="domain" description="DUF6950" evidence="1">
    <location>
        <begin position="2"/>
        <end position="128"/>
    </location>
</feature>
<sequence>MSRLPDWEHRLSATIAEWRVRPFRWDRDCARWGAAVVIAQTGIDPIAEWRGRYRTKREALELLAEKPMPVRLDELFPRVHPAMARRGDIALTQKSCLGCVLGGEALFYFAAGGMTRVPRREWEGVWGVGRDG</sequence>
<reference evidence="2 3" key="1">
    <citation type="submission" date="2024-02" db="EMBL/GenBank/DDBJ databases">
        <title>The whole genome sequence of five bacterial samples isolated from Abu Dhabi Sabkha-shore region.</title>
        <authorList>
            <person name="Sudalaimuthuasari N."/>
            <person name="Sarfraz B."/>
            <person name="Tuyisabe J.D."/>
            <person name="Mugisha Ntwali L.D.M."/>
            <person name="Ali A.I.A.A."/>
            <person name="Almansoori S.Z.A."/>
            <person name="Alajami H.S.A."/>
            <person name="Almeqbaali A.A.S."/>
            <person name="Kundu B."/>
            <person name="Saeed E.E."/>
            <person name="Sukumarinath V."/>
            <person name="Mishra A.K."/>
            <person name="Hazzouri K.M."/>
            <person name="Almaskari R."/>
            <person name="Sharma A.K."/>
            <person name="Amiri K.M.A."/>
        </authorList>
    </citation>
    <scope>NUCLEOTIDE SEQUENCE [LARGE SCALE GENOMIC DNA]</scope>
    <source>
        <strain evidence="3">kcgeb_sd</strain>
    </source>
</reference>
<dbReference type="EMBL" id="CP144918">
    <property type="protein sequence ID" value="WWA47069.1"/>
    <property type="molecule type" value="Genomic_DNA"/>
</dbReference>
<organism evidence="2 3">
    <name type="scientific">Pelagerythrobacter marensis</name>
    <dbReference type="NCBI Taxonomy" id="543877"/>
    <lineage>
        <taxon>Bacteria</taxon>
        <taxon>Pseudomonadati</taxon>
        <taxon>Pseudomonadota</taxon>
        <taxon>Alphaproteobacteria</taxon>
        <taxon>Sphingomonadales</taxon>
        <taxon>Erythrobacteraceae</taxon>
        <taxon>Pelagerythrobacter</taxon>
    </lineage>
</organism>
<name>A0ABZ2D8B8_9SPHN</name>
<evidence type="ECO:0000259" key="1">
    <source>
        <dbReference type="Pfam" id="PF22262"/>
    </source>
</evidence>
<proteinExistence type="predicted"/>
<accession>A0ABZ2D8B8</accession>
<evidence type="ECO:0000313" key="3">
    <source>
        <dbReference type="Proteomes" id="UP001335183"/>
    </source>
</evidence>
<keyword evidence="3" id="KW-1185">Reference proteome</keyword>